<gene>
    <name evidence="9" type="ORF">CLPA_c07800</name>
    <name evidence="10" type="ORF">CP6013_02371</name>
</gene>
<keyword evidence="2 6" id="KW-0597">Phosphoprotein</keyword>
<comment type="function">
    <text evidence="5">May play the central regulatory role in sporulation. It may be an element of the effector pathway responsible for the activation of sporulation genes in response to nutritional stress. Spo0A may act in concert with spo0H (a sigma factor) to control the expression of some genes that are critical to the sporulation process.</text>
</comment>
<evidence type="ECO:0000313" key="10">
    <source>
        <dbReference type="EMBL" id="KRU13123.1"/>
    </source>
</evidence>
<evidence type="ECO:0000313" key="9">
    <source>
        <dbReference type="EMBL" id="AJA50868.1"/>
    </source>
</evidence>
<dbReference type="Proteomes" id="UP000030905">
    <property type="component" value="Chromosome"/>
</dbReference>
<keyword evidence="4" id="KW-0902">Two-component regulatory system</keyword>
<dbReference type="Pfam" id="PF02518">
    <property type="entry name" value="HATPase_c"/>
    <property type="match status" value="1"/>
</dbReference>
<dbReference type="GO" id="GO:0000155">
    <property type="term" value="F:phosphorelay sensor kinase activity"/>
    <property type="evidence" value="ECO:0007669"/>
    <property type="project" value="TreeGrafter"/>
</dbReference>
<accession>A0A0H3J7C5</accession>
<dbReference type="PATRIC" id="fig|1262449.3.peg.3197"/>
<proteinExistence type="predicted"/>
<dbReference type="InterPro" id="IPR005467">
    <property type="entry name" value="His_kinase_dom"/>
</dbReference>
<dbReference type="Gene3D" id="3.30.565.10">
    <property type="entry name" value="Histidine kinase-like ATPase, C-terminal domain"/>
    <property type="match status" value="1"/>
</dbReference>
<dbReference type="InterPro" id="IPR011006">
    <property type="entry name" value="CheY-like_superfamily"/>
</dbReference>
<feature type="modified residue" description="4-aspartylphosphate" evidence="6">
    <location>
        <position position="52"/>
    </location>
</feature>
<feature type="domain" description="Response regulatory" evidence="8">
    <location>
        <begin position="3"/>
        <end position="117"/>
    </location>
</feature>
<dbReference type="InterPro" id="IPR003594">
    <property type="entry name" value="HATPase_dom"/>
</dbReference>
<dbReference type="SUPFAM" id="SSF55874">
    <property type="entry name" value="ATPase domain of HSP90 chaperone/DNA topoisomerase II/histidine kinase"/>
    <property type="match status" value="1"/>
</dbReference>
<dbReference type="eggNOG" id="COG0642">
    <property type="taxonomic scope" value="Bacteria"/>
</dbReference>
<evidence type="ECO:0000313" key="12">
    <source>
        <dbReference type="Proteomes" id="UP000030905"/>
    </source>
</evidence>
<dbReference type="RefSeq" id="WP_003446894.1">
    <property type="nucleotide sequence ID" value="NZ_ANZB01000013.1"/>
</dbReference>
<reference evidence="10" key="2">
    <citation type="submission" date="2015-10" db="EMBL/GenBank/DDBJ databases">
        <title>Improved Draft Genome Sequence of Clostridium pasteurianum Strain ATCC 6013 (DSM 525) Using a Hybrid Next-Generation Sequencing Approach.</title>
        <authorList>
            <person name="Pyne M.E."/>
            <person name="Utturkar S.M."/>
            <person name="Brown S.D."/>
            <person name="Moo-Young M."/>
            <person name="Chung D.A."/>
            <person name="Chou P.C."/>
        </authorList>
    </citation>
    <scope>NUCLEOTIDE SEQUENCE</scope>
    <source>
        <strain evidence="10">ATCC 6013</strain>
    </source>
</reference>
<evidence type="ECO:0000256" key="6">
    <source>
        <dbReference type="PROSITE-ProRule" id="PRU00169"/>
    </source>
</evidence>
<dbReference type="EMBL" id="JPGY02000001">
    <property type="protein sequence ID" value="KRU13123.1"/>
    <property type="molecule type" value="Genomic_DNA"/>
</dbReference>
<dbReference type="Proteomes" id="UP000028042">
    <property type="component" value="Unassembled WGS sequence"/>
</dbReference>
<dbReference type="Pfam" id="PF00072">
    <property type="entry name" value="Response_reg"/>
    <property type="match status" value="1"/>
</dbReference>
<keyword evidence="3" id="KW-0418">Kinase</keyword>
<evidence type="ECO:0000313" key="11">
    <source>
        <dbReference type="Proteomes" id="UP000028042"/>
    </source>
</evidence>
<name>A0A0H3J7C5_CLOPA</name>
<dbReference type="PANTHER" id="PTHR43547:SF2">
    <property type="entry name" value="HYBRID SIGNAL TRANSDUCTION HISTIDINE KINASE C"/>
    <property type="match status" value="1"/>
</dbReference>
<reference evidence="9 12" key="1">
    <citation type="journal article" date="2015" name="Genome Announc.">
        <title>Complete Genome Sequence of the Nitrogen-Fixing and Solvent-Producing Clostridium pasteurianum DSM 525.</title>
        <authorList>
            <person name="Poehlein A."/>
            <person name="Grosse-Honebrink A."/>
            <person name="Zhang Y."/>
            <person name="Minton N.P."/>
            <person name="Daniel R."/>
        </authorList>
    </citation>
    <scope>NUCLEOTIDE SEQUENCE [LARGE SCALE GENOMIC DNA]</scope>
    <source>
        <strain evidence="9">DSM 525</strain>
        <strain evidence="12">DSM 525 / ATCC 6013</strain>
    </source>
</reference>
<dbReference type="AlphaFoldDB" id="A0A0H3J7C5"/>
<dbReference type="SUPFAM" id="SSF52172">
    <property type="entry name" value="CheY-like"/>
    <property type="match status" value="1"/>
</dbReference>
<evidence type="ECO:0000259" key="8">
    <source>
        <dbReference type="PROSITE" id="PS50110"/>
    </source>
</evidence>
<dbReference type="CDD" id="cd00156">
    <property type="entry name" value="REC"/>
    <property type="match status" value="1"/>
</dbReference>
<reference evidence="10 11" key="3">
    <citation type="journal article" name="Genome Announc.">
        <title>Improved Draft Genome Sequence of Clostridium pasteurianum Strain ATCC 6013 (DSM 525) Using a Hybrid Next-Generation Sequencing Approach.</title>
        <authorList>
            <person name="Pyne M.E."/>
            <person name="Utturkar S."/>
            <person name="Brown S.D."/>
            <person name="Moo-Young M."/>
            <person name="Chung D.A."/>
            <person name="Chou C.P."/>
        </authorList>
    </citation>
    <scope>NUCLEOTIDE SEQUENCE [LARGE SCALE GENOMIC DNA]</scope>
    <source>
        <strain evidence="10 11">ATCC 6013</strain>
    </source>
</reference>
<dbReference type="PANTHER" id="PTHR43547">
    <property type="entry name" value="TWO-COMPONENT HISTIDINE KINASE"/>
    <property type="match status" value="1"/>
</dbReference>
<dbReference type="Gene3D" id="3.40.50.2300">
    <property type="match status" value="1"/>
</dbReference>
<sequence>MKNVLIVDDTKANRIFITECFHGEGYEAKAVGSGKEAMKLLLKETYRFVVLDVKMPFISGTQLLKWIKENNIDTKVIMITAYATVKNALECINNGAIDYIQKPFTTNRFKKFIGDIEKKIKGEYIFGSSAGQRIVDNTLDFSIDTEYAAAERMPDDVISRQAEEIIKQNTVTNLFEMIPYSILILNSQRQIVYSNYHFFKFIGINLEEQVHGLRPGEILKCVHSKERSTGCGTTEHCSVCGAVDAILESQDTRMPVSRECLMTLEKNDTMSSMELLIYAAPAGMIDEDYTILVVKDISQEKRRQAVEKIFFHDILNSSWAVKGLINCVEKSLSKEHKSREIIDHASEAADIMIDEIKTQMDLMYAEKGELKLNSSTFPLKAIISRFIRHYESIFDCKVDLRCEEEFTVKTDKVLLLRVINNMLKNALEASENEMIKVTIKEVKNFIEISVDNKKYIPRKVQLQIFKRHFSTKGEGRGLGTYSMKLIGEFYLKGYIKFTSDEEKGTTFIFGLPYDSMNNN</sequence>
<evidence type="ECO:0000256" key="3">
    <source>
        <dbReference type="ARBA" id="ARBA00022777"/>
    </source>
</evidence>
<dbReference type="PROSITE" id="PS50110">
    <property type="entry name" value="RESPONSE_REGULATORY"/>
    <property type="match status" value="1"/>
</dbReference>
<protein>
    <recommendedName>
        <fullName evidence="1">Stage 0 sporulation protein A homolog</fullName>
    </recommendedName>
</protein>
<dbReference type="InterPro" id="IPR036890">
    <property type="entry name" value="HATPase_C_sf"/>
</dbReference>
<feature type="domain" description="Histidine kinase" evidence="7">
    <location>
        <begin position="309"/>
        <end position="515"/>
    </location>
</feature>
<dbReference type="KEGG" id="cpae:CPAST_c07800"/>
<evidence type="ECO:0000259" key="7">
    <source>
        <dbReference type="PROSITE" id="PS50109"/>
    </source>
</evidence>
<evidence type="ECO:0000256" key="4">
    <source>
        <dbReference type="ARBA" id="ARBA00023012"/>
    </source>
</evidence>
<dbReference type="GeneID" id="93072991"/>
<keyword evidence="3" id="KW-0808">Transferase</keyword>
<dbReference type="KEGG" id="cpat:CLPA_c07800"/>
<evidence type="ECO:0000256" key="2">
    <source>
        <dbReference type="ARBA" id="ARBA00022553"/>
    </source>
</evidence>
<keyword evidence="12" id="KW-1185">Reference proteome</keyword>
<dbReference type="InterPro" id="IPR001789">
    <property type="entry name" value="Sig_transdc_resp-reg_receiver"/>
</dbReference>
<evidence type="ECO:0000256" key="5">
    <source>
        <dbReference type="ARBA" id="ARBA00024867"/>
    </source>
</evidence>
<dbReference type="EMBL" id="CP009268">
    <property type="protein sequence ID" value="AJA50868.1"/>
    <property type="molecule type" value="Genomic_DNA"/>
</dbReference>
<dbReference type="SMART" id="SM00448">
    <property type="entry name" value="REC"/>
    <property type="match status" value="1"/>
</dbReference>
<organism evidence="9 12">
    <name type="scientific">Clostridium pasteurianum DSM 525 = ATCC 6013</name>
    <dbReference type="NCBI Taxonomy" id="1262449"/>
    <lineage>
        <taxon>Bacteria</taxon>
        <taxon>Bacillati</taxon>
        <taxon>Bacillota</taxon>
        <taxon>Clostridia</taxon>
        <taxon>Eubacteriales</taxon>
        <taxon>Clostridiaceae</taxon>
        <taxon>Clostridium</taxon>
    </lineage>
</organism>
<dbReference type="eggNOG" id="COG2204">
    <property type="taxonomic scope" value="Bacteria"/>
</dbReference>
<dbReference type="SMART" id="SM00387">
    <property type="entry name" value="HATPase_c"/>
    <property type="match status" value="1"/>
</dbReference>
<dbReference type="PROSITE" id="PS50109">
    <property type="entry name" value="HIS_KIN"/>
    <property type="match status" value="1"/>
</dbReference>
<evidence type="ECO:0000256" key="1">
    <source>
        <dbReference type="ARBA" id="ARBA00018672"/>
    </source>
</evidence>